<comment type="caution">
    <text evidence="1">The sequence shown here is derived from an EMBL/GenBank/DDBJ whole genome shotgun (WGS) entry which is preliminary data.</text>
</comment>
<accession>A0ABD0NAG4</accession>
<dbReference type="PANTHER" id="PTHR47331:SF5">
    <property type="entry name" value="RIBONUCLEASE H"/>
    <property type="match status" value="1"/>
</dbReference>
<gene>
    <name evidence="1" type="ORF">M9458_047141</name>
</gene>
<dbReference type="EMBL" id="JAMKFB020000023">
    <property type="protein sequence ID" value="KAL0159065.1"/>
    <property type="molecule type" value="Genomic_DNA"/>
</dbReference>
<feature type="non-terminal residue" evidence="1">
    <location>
        <position position="1"/>
    </location>
</feature>
<organism evidence="1 2">
    <name type="scientific">Cirrhinus mrigala</name>
    <name type="common">Mrigala</name>
    <dbReference type="NCBI Taxonomy" id="683832"/>
    <lineage>
        <taxon>Eukaryota</taxon>
        <taxon>Metazoa</taxon>
        <taxon>Chordata</taxon>
        <taxon>Craniata</taxon>
        <taxon>Vertebrata</taxon>
        <taxon>Euteleostomi</taxon>
        <taxon>Actinopterygii</taxon>
        <taxon>Neopterygii</taxon>
        <taxon>Teleostei</taxon>
        <taxon>Ostariophysi</taxon>
        <taxon>Cypriniformes</taxon>
        <taxon>Cyprinidae</taxon>
        <taxon>Labeoninae</taxon>
        <taxon>Labeonini</taxon>
        <taxon>Cirrhinus</taxon>
    </lineage>
</organism>
<keyword evidence="2" id="KW-1185">Reference proteome</keyword>
<evidence type="ECO:0000313" key="1">
    <source>
        <dbReference type="EMBL" id="KAL0159065.1"/>
    </source>
</evidence>
<proteinExistence type="predicted"/>
<name>A0ABD0NAG4_CIRMR</name>
<dbReference type="PANTHER" id="PTHR47331">
    <property type="entry name" value="PHD-TYPE DOMAIN-CONTAINING PROTEIN"/>
    <property type="match status" value="1"/>
</dbReference>
<dbReference type="InterPro" id="IPR008042">
    <property type="entry name" value="Retrotrans_Pao"/>
</dbReference>
<protein>
    <submittedName>
        <fullName evidence="1">Uncharacterized protein</fullName>
    </submittedName>
</protein>
<dbReference type="AlphaFoldDB" id="A0ABD0NAG4"/>
<dbReference type="Proteomes" id="UP001529510">
    <property type="component" value="Unassembled WGS sequence"/>
</dbReference>
<evidence type="ECO:0000313" key="2">
    <source>
        <dbReference type="Proteomes" id="UP001529510"/>
    </source>
</evidence>
<sequence length="197" mass="22839">RAFQKHGKALAGRCHSYQVRERGHTVEARPRGYASSPRVLVDRVNRYATPLIRKKNMPLLQASKDAVLPNLGNTERSLQRDPIKAAAYKEEIHKLEVTGYTVKLSPEEVRKEGESWFLPHHLVQHNGNNHVVFNCSFQFQGQVLNDYLYIYRALATQYDPLGFIYPFATRAKLLVQRLWDKQQEWDDPNLPEDLLKS</sequence>
<dbReference type="Pfam" id="PF05380">
    <property type="entry name" value="Peptidase_A17"/>
    <property type="match status" value="1"/>
</dbReference>
<reference evidence="1 2" key="1">
    <citation type="submission" date="2024-05" db="EMBL/GenBank/DDBJ databases">
        <title>Genome sequencing and assembly of Indian major carp, Cirrhinus mrigala (Hamilton, 1822).</title>
        <authorList>
            <person name="Mohindra V."/>
            <person name="Chowdhury L.M."/>
            <person name="Lal K."/>
            <person name="Jena J.K."/>
        </authorList>
    </citation>
    <scope>NUCLEOTIDE SEQUENCE [LARGE SCALE GENOMIC DNA]</scope>
    <source>
        <strain evidence="1">CM1030</strain>
        <tissue evidence="1">Blood</tissue>
    </source>
</reference>